<dbReference type="InterPro" id="IPR036683">
    <property type="entry name" value="CO_DH_flav_C_dom_sf"/>
</dbReference>
<dbReference type="AlphaFoldDB" id="A0A934ISV4"/>
<dbReference type="Proteomes" id="UP000609531">
    <property type="component" value="Unassembled WGS sequence"/>
</dbReference>
<dbReference type="SUPFAM" id="SSF55447">
    <property type="entry name" value="CO dehydrogenase flavoprotein C-terminal domain-like"/>
    <property type="match status" value="1"/>
</dbReference>
<dbReference type="RefSeq" id="WP_198882954.1">
    <property type="nucleotide sequence ID" value="NZ_JAEKJA010000012.1"/>
</dbReference>
<dbReference type="PANTHER" id="PTHR42659:SF2">
    <property type="entry name" value="XANTHINE DEHYDROGENASE SUBUNIT C-RELATED"/>
    <property type="match status" value="1"/>
</dbReference>
<dbReference type="InterPro" id="IPR036318">
    <property type="entry name" value="FAD-bd_PCMH-like_sf"/>
</dbReference>
<gene>
    <name evidence="5" type="ORF">JCR33_15205</name>
</gene>
<dbReference type="InterPro" id="IPR016169">
    <property type="entry name" value="FAD-bd_PCMH_sub2"/>
</dbReference>
<dbReference type="Gene3D" id="3.30.390.50">
    <property type="entry name" value="CO dehydrogenase flavoprotein, C-terminal domain"/>
    <property type="match status" value="1"/>
</dbReference>
<protein>
    <submittedName>
        <fullName evidence="5">Xanthine dehydrogenase family protein subunit M</fullName>
    </submittedName>
</protein>
<evidence type="ECO:0000256" key="1">
    <source>
        <dbReference type="ARBA" id="ARBA00022630"/>
    </source>
</evidence>
<keyword evidence="1" id="KW-0285">Flavoprotein</keyword>
<dbReference type="SUPFAM" id="SSF56176">
    <property type="entry name" value="FAD-binding/transporter-associated domain-like"/>
    <property type="match status" value="1"/>
</dbReference>
<dbReference type="FunFam" id="3.30.465.10:FF:000017">
    <property type="entry name" value="Xanthine dehydrogenase, FAD binding subunit"/>
    <property type="match status" value="1"/>
</dbReference>
<dbReference type="GO" id="GO:0016491">
    <property type="term" value="F:oxidoreductase activity"/>
    <property type="evidence" value="ECO:0007669"/>
    <property type="project" value="UniProtKB-KW"/>
</dbReference>
<dbReference type="GO" id="GO:0071949">
    <property type="term" value="F:FAD binding"/>
    <property type="evidence" value="ECO:0007669"/>
    <property type="project" value="InterPro"/>
</dbReference>
<dbReference type="InterPro" id="IPR016167">
    <property type="entry name" value="FAD-bd_PCMH_sub1"/>
</dbReference>
<evidence type="ECO:0000313" key="5">
    <source>
        <dbReference type="EMBL" id="MBJ3777054.1"/>
    </source>
</evidence>
<proteinExistence type="predicted"/>
<dbReference type="Pfam" id="PF03450">
    <property type="entry name" value="CO_deh_flav_C"/>
    <property type="match status" value="1"/>
</dbReference>
<feature type="domain" description="FAD-binding PCMH-type" evidence="4">
    <location>
        <begin position="1"/>
        <end position="175"/>
    </location>
</feature>
<name>A0A934ISV4_9HYPH</name>
<dbReference type="InterPro" id="IPR016166">
    <property type="entry name" value="FAD-bd_PCMH"/>
</dbReference>
<dbReference type="InterPro" id="IPR002346">
    <property type="entry name" value="Mopterin_DH_FAD-bd"/>
</dbReference>
<keyword evidence="3" id="KW-0560">Oxidoreductase</keyword>
<dbReference type="InterPro" id="IPR005107">
    <property type="entry name" value="CO_DH_flav_C"/>
</dbReference>
<evidence type="ECO:0000313" key="6">
    <source>
        <dbReference type="Proteomes" id="UP000609531"/>
    </source>
</evidence>
<dbReference type="SMART" id="SM01092">
    <property type="entry name" value="CO_deh_flav_C"/>
    <property type="match status" value="1"/>
</dbReference>
<reference evidence="5" key="1">
    <citation type="submission" date="2020-12" db="EMBL/GenBank/DDBJ databases">
        <title>Bacterial taxonomy.</title>
        <authorList>
            <person name="Pan X."/>
        </authorList>
    </citation>
    <scope>NUCLEOTIDE SEQUENCE</scope>
    <source>
        <strain evidence="5">B2012</strain>
    </source>
</reference>
<keyword evidence="6" id="KW-1185">Reference proteome</keyword>
<evidence type="ECO:0000256" key="2">
    <source>
        <dbReference type="ARBA" id="ARBA00022827"/>
    </source>
</evidence>
<evidence type="ECO:0000259" key="4">
    <source>
        <dbReference type="PROSITE" id="PS51387"/>
    </source>
</evidence>
<dbReference type="InterPro" id="IPR051312">
    <property type="entry name" value="Diverse_Substr_Oxidored"/>
</dbReference>
<dbReference type="EMBL" id="JAEKJA010000012">
    <property type="protein sequence ID" value="MBJ3777054.1"/>
    <property type="molecule type" value="Genomic_DNA"/>
</dbReference>
<evidence type="ECO:0000256" key="3">
    <source>
        <dbReference type="ARBA" id="ARBA00023002"/>
    </source>
</evidence>
<organism evidence="5 6">
    <name type="scientific">Acuticoccus mangrovi</name>
    <dbReference type="NCBI Taxonomy" id="2796142"/>
    <lineage>
        <taxon>Bacteria</taxon>
        <taxon>Pseudomonadati</taxon>
        <taxon>Pseudomonadota</taxon>
        <taxon>Alphaproteobacteria</taxon>
        <taxon>Hyphomicrobiales</taxon>
        <taxon>Amorphaceae</taxon>
        <taxon>Acuticoccus</taxon>
    </lineage>
</organism>
<accession>A0A934ISV4</accession>
<dbReference type="Gene3D" id="3.30.465.10">
    <property type="match status" value="1"/>
</dbReference>
<dbReference type="PANTHER" id="PTHR42659">
    <property type="entry name" value="XANTHINE DEHYDROGENASE SUBUNIT C-RELATED"/>
    <property type="match status" value="1"/>
</dbReference>
<dbReference type="Pfam" id="PF00941">
    <property type="entry name" value="FAD_binding_5"/>
    <property type="match status" value="1"/>
</dbReference>
<comment type="caution">
    <text evidence="5">The sequence shown here is derived from an EMBL/GenBank/DDBJ whole genome shotgun (WGS) entry which is preliminary data.</text>
</comment>
<dbReference type="PROSITE" id="PS51387">
    <property type="entry name" value="FAD_PCMH"/>
    <property type="match status" value="1"/>
</dbReference>
<dbReference type="Gene3D" id="3.30.43.10">
    <property type="entry name" value="Uridine Diphospho-n-acetylenolpyruvylglucosamine Reductase, domain 2"/>
    <property type="match status" value="1"/>
</dbReference>
<sequence length="289" mass="30344">MKPAAFEYVRPTTLAEALAALDHDDAKLLAGGQSLVPMMNFRLVQPERIVDINHVAELRGIVEDGDAVRIGALTRHAEAARDPLLARMLPVVAEAMANVAHVAIRNRGTIGGSLCHADPSAEWPLLTVLLDASIDIASAAGRRSEPGDGFFIAPLVTALEDGEIVVAVRVPRPAPGTGMAFLEVAQRAGDFAAAAAGATVRLDGDRIVEARLALGGVADAPMRLAAIEAALAGADRRDIADAVADAAADLEPNDDMHASADYRRRLIPVLARRALERAAERSSTLAMVK</sequence>
<keyword evidence="2" id="KW-0274">FAD</keyword>